<protein>
    <submittedName>
        <fullName evidence="2">Uncharacterized protein</fullName>
    </submittedName>
</protein>
<keyword evidence="3" id="KW-1185">Reference proteome</keyword>
<evidence type="ECO:0000313" key="3">
    <source>
        <dbReference type="Proteomes" id="UP001321473"/>
    </source>
</evidence>
<feature type="region of interest" description="Disordered" evidence="1">
    <location>
        <begin position="62"/>
        <end position="83"/>
    </location>
</feature>
<name>A0AAQ4ETG8_AMBAM</name>
<dbReference type="EMBL" id="JARKHS020011135">
    <property type="protein sequence ID" value="KAK8778084.1"/>
    <property type="molecule type" value="Genomic_DNA"/>
</dbReference>
<comment type="caution">
    <text evidence="2">The sequence shown here is derived from an EMBL/GenBank/DDBJ whole genome shotgun (WGS) entry which is preliminary data.</text>
</comment>
<proteinExistence type="predicted"/>
<gene>
    <name evidence="2" type="ORF">V5799_020585</name>
</gene>
<dbReference type="Proteomes" id="UP001321473">
    <property type="component" value="Unassembled WGS sequence"/>
</dbReference>
<accession>A0AAQ4ETG8</accession>
<evidence type="ECO:0000313" key="2">
    <source>
        <dbReference type="EMBL" id="KAK8778084.1"/>
    </source>
</evidence>
<evidence type="ECO:0000256" key="1">
    <source>
        <dbReference type="SAM" id="MobiDB-lite"/>
    </source>
</evidence>
<organism evidence="2 3">
    <name type="scientific">Amblyomma americanum</name>
    <name type="common">Lone star tick</name>
    <dbReference type="NCBI Taxonomy" id="6943"/>
    <lineage>
        <taxon>Eukaryota</taxon>
        <taxon>Metazoa</taxon>
        <taxon>Ecdysozoa</taxon>
        <taxon>Arthropoda</taxon>
        <taxon>Chelicerata</taxon>
        <taxon>Arachnida</taxon>
        <taxon>Acari</taxon>
        <taxon>Parasitiformes</taxon>
        <taxon>Ixodida</taxon>
        <taxon>Ixodoidea</taxon>
        <taxon>Ixodidae</taxon>
        <taxon>Amblyomminae</taxon>
        <taxon>Amblyomma</taxon>
    </lineage>
</organism>
<dbReference type="AlphaFoldDB" id="A0AAQ4ETG8"/>
<sequence>MEAFMKTLLQPRDYSPKKDFLRICWIESEDREAFYWRESAEVQEPPSYKDWLAIAGGHTVLGEPRISTPGSVSEDLESSTCPPPSVQTSVLAYRSSDVTTSLRPGSTSSRCTLPPYSPVPWKSGCTPPPDWKPRECREPGRLCRTHDRCQWEARKHWQPSPMLLYYIWEQQQPPRPLTQLRGVEEWLRHHEHRDGDGPLPPS</sequence>
<reference evidence="2 3" key="1">
    <citation type="journal article" date="2023" name="Arcadia Sci">
        <title>De novo assembly of a long-read Amblyomma americanum tick genome.</title>
        <authorList>
            <person name="Chou S."/>
            <person name="Poskanzer K.E."/>
            <person name="Rollins M."/>
            <person name="Thuy-Boun P.S."/>
        </authorList>
    </citation>
    <scope>NUCLEOTIDE SEQUENCE [LARGE SCALE GENOMIC DNA]</scope>
    <source>
        <strain evidence="2">F_SG_1</strain>
        <tissue evidence="2">Salivary glands</tissue>
    </source>
</reference>